<dbReference type="VEuPathDB" id="TrichDB:TVAG_149340"/>
<dbReference type="SMART" id="SM00225">
    <property type="entry name" value="BTB"/>
    <property type="match status" value="1"/>
</dbReference>
<evidence type="ECO:0000259" key="1">
    <source>
        <dbReference type="PROSITE" id="PS50097"/>
    </source>
</evidence>
<dbReference type="CDD" id="cd18186">
    <property type="entry name" value="BTB_POZ_ZBTB_KLHL-like"/>
    <property type="match status" value="1"/>
</dbReference>
<gene>
    <name evidence="2" type="ORF">TVAG_149340</name>
</gene>
<dbReference type="OMA" id="RRVINWM"/>
<dbReference type="Pfam" id="PF00651">
    <property type="entry name" value="BTB"/>
    <property type="match status" value="1"/>
</dbReference>
<dbReference type="Gene3D" id="3.30.710.10">
    <property type="entry name" value="Potassium Channel Kv1.1, Chain A"/>
    <property type="match status" value="1"/>
</dbReference>
<dbReference type="InParanoid" id="A2ELK1"/>
<dbReference type="RefSeq" id="XP_001318671.1">
    <property type="nucleotide sequence ID" value="XM_001318636.1"/>
</dbReference>
<dbReference type="KEGG" id="tva:4764324"/>
<dbReference type="SUPFAM" id="SSF54695">
    <property type="entry name" value="POZ domain"/>
    <property type="match status" value="1"/>
</dbReference>
<dbReference type="Proteomes" id="UP000001542">
    <property type="component" value="Unassembled WGS sequence"/>
</dbReference>
<name>A2ELK1_TRIV3</name>
<sequence length="240" mass="27535">MIQKPCYAPIFNFSEFLDNSIISDCEIILDDGEPPIKAHKLILANSSSFFLNIFTAQMEESATGKVPITKNPGKLLRRVINWMYDGKIQYNDDNKDLLRLYEISLYYGVLVLNESLQKLIREKIKTEDILDYCDFCFNEELSRTLEFLAELIGENIGEFTDLEKLSQILDVKTFSLALKSSKLNTREKLQKISKFIGDYTMEGNDISDLKDALNKSSDKGTINKDQLKKEFPELSVLLDD</sequence>
<evidence type="ECO:0000313" key="2">
    <source>
        <dbReference type="EMBL" id="EAY06448.1"/>
    </source>
</evidence>
<dbReference type="InterPro" id="IPR011333">
    <property type="entry name" value="SKP1/BTB/POZ_sf"/>
</dbReference>
<proteinExistence type="predicted"/>
<organism evidence="2 3">
    <name type="scientific">Trichomonas vaginalis (strain ATCC PRA-98 / G3)</name>
    <dbReference type="NCBI Taxonomy" id="412133"/>
    <lineage>
        <taxon>Eukaryota</taxon>
        <taxon>Metamonada</taxon>
        <taxon>Parabasalia</taxon>
        <taxon>Trichomonadida</taxon>
        <taxon>Trichomonadidae</taxon>
        <taxon>Trichomonas</taxon>
    </lineage>
</organism>
<keyword evidence="3" id="KW-1185">Reference proteome</keyword>
<dbReference type="SMR" id="A2ELK1"/>
<protein>
    <submittedName>
        <fullName evidence="2">BTB/POZ domain containing protein</fullName>
    </submittedName>
</protein>
<dbReference type="STRING" id="5722.A2ELK1"/>
<reference evidence="2" key="2">
    <citation type="journal article" date="2007" name="Science">
        <title>Draft genome sequence of the sexually transmitted pathogen Trichomonas vaginalis.</title>
        <authorList>
            <person name="Carlton J.M."/>
            <person name="Hirt R.P."/>
            <person name="Silva J.C."/>
            <person name="Delcher A.L."/>
            <person name="Schatz M."/>
            <person name="Zhao Q."/>
            <person name="Wortman J.R."/>
            <person name="Bidwell S.L."/>
            <person name="Alsmark U.C.M."/>
            <person name="Besteiro S."/>
            <person name="Sicheritz-Ponten T."/>
            <person name="Noel C.J."/>
            <person name="Dacks J.B."/>
            <person name="Foster P.G."/>
            <person name="Simillion C."/>
            <person name="Van de Peer Y."/>
            <person name="Miranda-Saavedra D."/>
            <person name="Barton G.J."/>
            <person name="Westrop G.D."/>
            <person name="Mueller S."/>
            <person name="Dessi D."/>
            <person name="Fiori P.L."/>
            <person name="Ren Q."/>
            <person name="Paulsen I."/>
            <person name="Zhang H."/>
            <person name="Bastida-Corcuera F.D."/>
            <person name="Simoes-Barbosa A."/>
            <person name="Brown M.T."/>
            <person name="Hayes R.D."/>
            <person name="Mukherjee M."/>
            <person name="Okumura C.Y."/>
            <person name="Schneider R."/>
            <person name="Smith A.J."/>
            <person name="Vanacova S."/>
            <person name="Villalvazo M."/>
            <person name="Haas B.J."/>
            <person name="Pertea M."/>
            <person name="Feldblyum T.V."/>
            <person name="Utterback T.R."/>
            <person name="Shu C.L."/>
            <person name="Osoegawa K."/>
            <person name="de Jong P.J."/>
            <person name="Hrdy I."/>
            <person name="Horvathova L."/>
            <person name="Zubacova Z."/>
            <person name="Dolezal P."/>
            <person name="Malik S.B."/>
            <person name="Logsdon J.M. Jr."/>
            <person name="Henze K."/>
            <person name="Gupta A."/>
            <person name="Wang C.C."/>
            <person name="Dunne R.L."/>
            <person name="Upcroft J.A."/>
            <person name="Upcroft P."/>
            <person name="White O."/>
            <person name="Salzberg S.L."/>
            <person name="Tang P."/>
            <person name="Chiu C.-H."/>
            <person name="Lee Y.-S."/>
            <person name="Embley T.M."/>
            <person name="Coombs G.H."/>
            <person name="Mottram J.C."/>
            <person name="Tachezy J."/>
            <person name="Fraser-Liggett C.M."/>
            <person name="Johnson P.J."/>
        </authorList>
    </citation>
    <scope>NUCLEOTIDE SEQUENCE [LARGE SCALE GENOMIC DNA]</scope>
    <source>
        <strain evidence="2">G3</strain>
    </source>
</reference>
<dbReference type="VEuPathDB" id="TrichDB:TVAGG3_0163310"/>
<dbReference type="PROSITE" id="PS50097">
    <property type="entry name" value="BTB"/>
    <property type="match status" value="1"/>
</dbReference>
<dbReference type="PANTHER" id="PTHR45632">
    <property type="entry name" value="LD33804P"/>
    <property type="match status" value="1"/>
</dbReference>
<dbReference type="EMBL" id="DS113423">
    <property type="protein sequence ID" value="EAY06448.1"/>
    <property type="molecule type" value="Genomic_DNA"/>
</dbReference>
<evidence type="ECO:0000313" key="3">
    <source>
        <dbReference type="Proteomes" id="UP000001542"/>
    </source>
</evidence>
<dbReference type="InterPro" id="IPR000210">
    <property type="entry name" value="BTB/POZ_dom"/>
</dbReference>
<dbReference type="OrthoDB" id="1022638at2759"/>
<dbReference type="AlphaFoldDB" id="A2ELK1"/>
<feature type="domain" description="BTB" evidence="1">
    <location>
        <begin position="23"/>
        <end position="92"/>
    </location>
</feature>
<reference evidence="2" key="1">
    <citation type="submission" date="2006-10" db="EMBL/GenBank/DDBJ databases">
        <authorList>
            <person name="Amadeo P."/>
            <person name="Zhao Q."/>
            <person name="Wortman J."/>
            <person name="Fraser-Liggett C."/>
            <person name="Carlton J."/>
        </authorList>
    </citation>
    <scope>NUCLEOTIDE SEQUENCE</scope>
    <source>
        <strain evidence="2">G3</strain>
    </source>
</reference>
<accession>A2ELK1</accession>